<accession>A0A1D2MFA3</accession>
<organism evidence="2 3">
    <name type="scientific">Orchesella cincta</name>
    <name type="common">Springtail</name>
    <name type="synonym">Podura cincta</name>
    <dbReference type="NCBI Taxonomy" id="48709"/>
    <lineage>
        <taxon>Eukaryota</taxon>
        <taxon>Metazoa</taxon>
        <taxon>Ecdysozoa</taxon>
        <taxon>Arthropoda</taxon>
        <taxon>Hexapoda</taxon>
        <taxon>Collembola</taxon>
        <taxon>Entomobryomorpha</taxon>
        <taxon>Entomobryoidea</taxon>
        <taxon>Orchesellidae</taxon>
        <taxon>Orchesellinae</taxon>
        <taxon>Orchesella</taxon>
    </lineage>
</organism>
<sequence>MVRLHVKKGDGSQFLYDTTTKTATDLLITDLLEIYNGRLKIDRICCELEELSKHGPFVPPSMLGLTDEQIEELKLVDEYASICIRAGEPGRG</sequence>
<name>A0A1D2MFA3_ORCCI</name>
<comment type="similarity">
    <text evidence="1">Belongs to the CFAP298 family.</text>
</comment>
<dbReference type="AlphaFoldDB" id="A0A1D2MFA3"/>
<proteinExistence type="inferred from homology"/>
<evidence type="ECO:0000313" key="3">
    <source>
        <dbReference type="Proteomes" id="UP000094527"/>
    </source>
</evidence>
<comment type="caution">
    <text evidence="2">The sequence shown here is derived from an EMBL/GenBank/DDBJ whole genome shotgun (WGS) entry which is preliminary data.</text>
</comment>
<dbReference type="PANTHER" id="PTHR13238">
    <property type="entry name" value="PROTEIN C21ORF59"/>
    <property type="match status" value="1"/>
</dbReference>
<dbReference type="InterPro" id="IPR021298">
    <property type="entry name" value="CFAP298"/>
</dbReference>
<dbReference type="OrthoDB" id="276065at2759"/>
<dbReference type="STRING" id="48709.A0A1D2MFA3"/>
<evidence type="ECO:0000313" key="2">
    <source>
        <dbReference type="EMBL" id="ODM91582.1"/>
    </source>
</evidence>
<protein>
    <submittedName>
        <fullName evidence="2">Uncharacterized protein</fullName>
    </submittedName>
</protein>
<keyword evidence="3" id="KW-1185">Reference proteome</keyword>
<dbReference type="OMA" id="YASICIR"/>
<evidence type="ECO:0000256" key="1">
    <source>
        <dbReference type="ARBA" id="ARBA00009619"/>
    </source>
</evidence>
<reference evidence="2 3" key="1">
    <citation type="journal article" date="2016" name="Genome Biol. Evol.">
        <title>Gene Family Evolution Reflects Adaptation to Soil Environmental Stressors in the Genome of the Collembolan Orchesella cincta.</title>
        <authorList>
            <person name="Faddeeva-Vakhrusheva A."/>
            <person name="Derks M.F."/>
            <person name="Anvar S.Y."/>
            <person name="Agamennone V."/>
            <person name="Suring W."/>
            <person name="Smit S."/>
            <person name="van Straalen N.M."/>
            <person name="Roelofs D."/>
        </authorList>
    </citation>
    <scope>NUCLEOTIDE SEQUENCE [LARGE SCALE GENOMIC DNA]</scope>
    <source>
        <tissue evidence="2">Mixed pool</tissue>
    </source>
</reference>
<dbReference type="GO" id="GO:0003352">
    <property type="term" value="P:regulation of cilium movement"/>
    <property type="evidence" value="ECO:0007669"/>
    <property type="project" value="InterPro"/>
</dbReference>
<gene>
    <name evidence="2" type="ORF">Ocin01_15101</name>
</gene>
<dbReference type="PANTHER" id="PTHR13238:SF0">
    <property type="entry name" value="CILIA- AND FLAGELLA-ASSOCIATED PROTEIN 298"/>
    <property type="match status" value="1"/>
</dbReference>
<dbReference type="EMBL" id="LJIJ01001498">
    <property type="protein sequence ID" value="ODM91582.1"/>
    <property type="molecule type" value="Genomic_DNA"/>
</dbReference>
<dbReference type="Proteomes" id="UP000094527">
    <property type="component" value="Unassembled WGS sequence"/>
</dbReference>